<comment type="caution">
    <text evidence="4">The sequence shown here is derived from an EMBL/GenBank/DDBJ whole genome shotgun (WGS) entry which is preliminary data.</text>
</comment>
<organism evidence="4 5">
    <name type="scientific">Miscanthus lutarioriparius</name>
    <dbReference type="NCBI Taxonomy" id="422564"/>
    <lineage>
        <taxon>Eukaryota</taxon>
        <taxon>Viridiplantae</taxon>
        <taxon>Streptophyta</taxon>
        <taxon>Embryophyta</taxon>
        <taxon>Tracheophyta</taxon>
        <taxon>Spermatophyta</taxon>
        <taxon>Magnoliopsida</taxon>
        <taxon>Liliopsida</taxon>
        <taxon>Poales</taxon>
        <taxon>Poaceae</taxon>
        <taxon>PACMAD clade</taxon>
        <taxon>Panicoideae</taxon>
        <taxon>Andropogonodae</taxon>
        <taxon>Andropogoneae</taxon>
        <taxon>Saccharinae</taxon>
        <taxon>Miscanthus</taxon>
    </lineage>
</organism>
<keyword evidence="1" id="KW-0469">Meiosis</keyword>
<evidence type="ECO:0000256" key="3">
    <source>
        <dbReference type="SAM" id="MobiDB-lite"/>
    </source>
</evidence>
<protein>
    <recommendedName>
        <fullName evidence="2">Protein ZIP4 homolog</fullName>
    </recommendedName>
</protein>
<dbReference type="EMBL" id="CAJGYO010000005">
    <property type="protein sequence ID" value="CAD6228820.1"/>
    <property type="molecule type" value="Genomic_DNA"/>
</dbReference>
<accession>A0A811NV77</accession>
<feature type="compositionally biased region" description="Low complexity" evidence="3">
    <location>
        <begin position="863"/>
        <end position="878"/>
    </location>
</feature>
<feature type="region of interest" description="Disordered" evidence="3">
    <location>
        <begin position="851"/>
        <end position="878"/>
    </location>
</feature>
<dbReference type="SUPFAM" id="SSF48452">
    <property type="entry name" value="TPR-like"/>
    <property type="match status" value="1"/>
</dbReference>
<evidence type="ECO:0000313" key="5">
    <source>
        <dbReference type="Proteomes" id="UP000604825"/>
    </source>
</evidence>
<gene>
    <name evidence="4" type="ORF">NCGR_LOCUS19465</name>
</gene>
<proteinExistence type="predicted"/>
<keyword evidence="5" id="KW-1185">Reference proteome</keyword>
<dbReference type="GO" id="GO:0090173">
    <property type="term" value="P:regulation of synaptonemal complex assembly"/>
    <property type="evidence" value="ECO:0007669"/>
    <property type="project" value="InterPro"/>
</dbReference>
<name>A0A811NV77_9POAL</name>
<dbReference type="AlphaFoldDB" id="A0A811NV77"/>
<evidence type="ECO:0000256" key="1">
    <source>
        <dbReference type="ARBA" id="ARBA00023254"/>
    </source>
</evidence>
<reference evidence="4" key="1">
    <citation type="submission" date="2020-10" db="EMBL/GenBank/DDBJ databases">
        <authorList>
            <person name="Han B."/>
            <person name="Lu T."/>
            <person name="Zhao Q."/>
            <person name="Huang X."/>
            <person name="Zhao Y."/>
        </authorList>
    </citation>
    <scope>NUCLEOTIDE SEQUENCE</scope>
</reference>
<dbReference type="Proteomes" id="UP000604825">
    <property type="component" value="Unassembled WGS sequence"/>
</dbReference>
<evidence type="ECO:0000313" key="4">
    <source>
        <dbReference type="EMBL" id="CAD6228820.1"/>
    </source>
</evidence>
<dbReference type="PANTHER" id="PTHR40375:SF2">
    <property type="entry name" value="SPORULATION-SPECIFIC PROTEIN 22"/>
    <property type="match status" value="1"/>
</dbReference>
<evidence type="ECO:0000256" key="2">
    <source>
        <dbReference type="ARBA" id="ARBA00031845"/>
    </source>
</evidence>
<dbReference type="InterPro" id="IPR039057">
    <property type="entry name" value="Spo22/ZIP4"/>
</dbReference>
<sequence>MKISELSPEYRISQLSPEYRPPPPHAALLTDLNRIVADVEALDASDSSSLEKLAADLRCLLTNLASATSSSSSGLNGAFRLKVWNLAFRLWNACVDRANHNFPERGPEAAVAETEIRQAAPELLLIAGLPVGVPNATVKAASLFHRTGLVWLDLGRADLASACFEKATPLVCAVDTEEDRDILLDLNLARARAASNQGKHALAVALLSRSKPLAAASSEGVKALAEAYLLLGKAAFATKSPDPAIDASTLLTEALDLCEKAAASPSCDTPTTPRSTPATPKLQVIKDQCLRFLAAERLEANDYEGTLHCTRVSRASPGLGKEHSSIAFMALRACLSSGKLVDAERELAELYLASAGLDAALKVLVALAARCHASAAAAAVRVLKTVVQGAGGGAGRARAIAELVSDERVVALFNGPANTHERDTMHALLWTCGSEHFHANNCEICADLIERSMLYVSRDEESRSRRAKCFRVEPNIHCAFLKFKILLHKKEDDEAIKLMKTMVGYVDFNPHFLALSIHEAIVCKSFRVAVASLTFLLGLYSAGKPLPMSEATVLRNLIALLLREPGSEAEILKYSRRAKLRMDELGVETFWERGLSWNMALKVVKEKKYDYSSEFFELAAEFFSSGNGEDDANLLLICKSLIMSVSCMLQAEELNKSPLSDSDLKKGIEMLRRAGKLLPLTLPSAPVISDQLENNLPFLHTFNFYQLLNRLDTSAHPQQLQLVKSFAASKACTPGHLLILGDMASEGTQPNLQVAEFLLKASISTALASHSPNYGIVVGLRDGEYPFEEGRWLAITAWNKSYLPVRLGQHSVAKKWMKMGLDLARHFDRMKLYIPGMEECFEKFQKLSGKEPDECSQQDGEPSTSMSGTGSMSQPVLV</sequence>
<dbReference type="InterPro" id="IPR011990">
    <property type="entry name" value="TPR-like_helical_dom_sf"/>
</dbReference>
<dbReference type="Pfam" id="PF08631">
    <property type="entry name" value="SPO22"/>
    <property type="match status" value="1"/>
</dbReference>
<dbReference type="PANTHER" id="PTHR40375">
    <property type="entry name" value="SPORULATION-SPECIFIC PROTEIN 22"/>
    <property type="match status" value="1"/>
</dbReference>
<dbReference type="InterPro" id="IPR013940">
    <property type="entry name" value="Spo22/ZIP4/TEX11"/>
</dbReference>
<dbReference type="GO" id="GO:0051321">
    <property type="term" value="P:meiotic cell cycle"/>
    <property type="evidence" value="ECO:0007669"/>
    <property type="project" value="UniProtKB-KW"/>
</dbReference>
<dbReference type="OrthoDB" id="65716at2759"/>
<dbReference type="Gene3D" id="1.25.40.10">
    <property type="entry name" value="Tetratricopeptide repeat domain"/>
    <property type="match status" value="1"/>
</dbReference>